<sequence>MVKFGQYLKHNIVPEWRDKFINYKELKKIIKQINEKKPQEVELKEIQSEPVNDIIDEYGKKQLRKVENSTMVGMIDLRGRAISNVDNSTNYTYTASTSTKPEDSLVIHADRSLVAFISQWDISDGSIPYNLVMPRYLDEKELVFFRKLHSEIEMVNKWYLEKITECKQRVKDYEAQVLFGLTLSLSSSPQFNQLEFGLKELYRTLDYLHNYCTLNRTAIDKILKKHDKTSRCTSRNTINDAVSKLQFCEESDVYWIRQFTERLWKELTQGEKSISLNDLKRTRSRLSAKLAFRVGLFTGFAIVLFLGLLLIVFQYPIRSLNSDQINALWIFIRIQVFFATQMWALDLYVYHICRINFEYIFREYSPNLLHFQQQFYFASLFTFCLMLILFVWYWISFVSEILPLNYVCAVLPILTCLLFLFVLPLPGYSRARWFMLKHCVSIFGVPFYVVQFTDFFLGDQLTSHNQTMVDLVHVISILVSSSFLSFTDVYLSFSSSLQQFFLFWPSFLPTLVRFIQCLRRFYDTHDVYPHLWNGLKYFLSLIAMSFSWSTPCYYVFQSIYTCYALYWDLREDWGLLWNFQRGKYFLLRKEVEGRSKHLLPERYYYHMAIVFDVILRWIWLLRLSLKGIVGDNVLFLTFGTIEVVRRGVWNIFRMENEQLNNCGKFRATIDVPFPFPDLQCHVCYKHALITIVQNS</sequence>
<dbReference type="InterPro" id="IPR004331">
    <property type="entry name" value="SPX_dom"/>
</dbReference>
<feature type="transmembrane region" description="Helical" evidence="6">
    <location>
        <begin position="500"/>
        <end position="522"/>
    </location>
</feature>
<dbReference type="GO" id="GO:0000822">
    <property type="term" value="F:inositol hexakisphosphate binding"/>
    <property type="evidence" value="ECO:0007669"/>
    <property type="project" value="TreeGrafter"/>
</dbReference>
<feature type="transmembrane region" description="Helical" evidence="6">
    <location>
        <begin position="401"/>
        <end position="422"/>
    </location>
</feature>
<evidence type="ECO:0000256" key="6">
    <source>
        <dbReference type="SAM" id="Phobius"/>
    </source>
</evidence>
<dbReference type="PANTHER" id="PTHR10783:SF103">
    <property type="entry name" value="SOLUTE CARRIER FAMILY 53 MEMBER 1"/>
    <property type="match status" value="1"/>
</dbReference>
<feature type="transmembrane region" description="Helical" evidence="6">
    <location>
        <begin position="327"/>
        <end position="353"/>
    </location>
</feature>
<dbReference type="PROSITE" id="PS51382">
    <property type="entry name" value="SPX"/>
    <property type="match status" value="1"/>
</dbReference>
<dbReference type="AlphaFoldDB" id="D8MA32"/>
<evidence type="ECO:0000256" key="1">
    <source>
        <dbReference type="ARBA" id="ARBA00004141"/>
    </source>
</evidence>
<evidence type="ECO:0000256" key="4">
    <source>
        <dbReference type="ARBA" id="ARBA00022989"/>
    </source>
</evidence>
<evidence type="ECO:0000256" key="3">
    <source>
        <dbReference type="ARBA" id="ARBA00022692"/>
    </source>
</evidence>
<dbReference type="GO" id="GO:0005794">
    <property type="term" value="C:Golgi apparatus"/>
    <property type="evidence" value="ECO:0007669"/>
    <property type="project" value="TreeGrafter"/>
</dbReference>
<dbReference type="GO" id="GO:0006817">
    <property type="term" value="P:phosphate ion transport"/>
    <property type="evidence" value="ECO:0007669"/>
    <property type="project" value="TreeGrafter"/>
</dbReference>
<dbReference type="CDD" id="cd14447">
    <property type="entry name" value="SPX"/>
    <property type="match status" value="1"/>
</dbReference>
<organism evidence="9">
    <name type="scientific">Blastocystis hominis</name>
    <dbReference type="NCBI Taxonomy" id="12968"/>
    <lineage>
        <taxon>Eukaryota</taxon>
        <taxon>Sar</taxon>
        <taxon>Stramenopiles</taxon>
        <taxon>Bigyra</taxon>
        <taxon>Opalozoa</taxon>
        <taxon>Opalinata</taxon>
        <taxon>Blastocystidae</taxon>
        <taxon>Blastocystis</taxon>
    </lineage>
</organism>
<dbReference type="RefSeq" id="XP_012898969.1">
    <property type="nucleotide sequence ID" value="XM_013043515.1"/>
</dbReference>
<dbReference type="GO" id="GO:0016036">
    <property type="term" value="P:cellular response to phosphate starvation"/>
    <property type="evidence" value="ECO:0007669"/>
    <property type="project" value="TreeGrafter"/>
</dbReference>
<keyword evidence="4 6" id="KW-1133">Transmembrane helix</keyword>
<protein>
    <recommendedName>
        <fullName evidence="11">SPX domain-containing protein</fullName>
    </recommendedName>
</protein>
<keyword evidence="10" id="KW-1185">Reference proteome</keyword>
<dbReference type="OMA" id="TRDINLW"/>
<evidence type="ECO:0000259" key="7">
    <source>
        <dbReference type="PROSITE" id="PS51380"/>
    </source>
</evidence>
<gene>
    <name evidence="9" type="ORF">GSBLH_T00006844001</name>
</gene>
<dbReference type="Pfam" id="PF03124">
    <property type="entry name" value="EXS"/>
    <property type="match status" value="1"/>
</dbReference>
<comment type="similarity">
    <text evidence="2">Belongs to the SYG1 (TC 2.A.94) family.</text>
</comment>
<dbReference type="InParanoid" id="D8MA32"/>
<feature type="domain" description="SPX" evidence="8">
    <location>
        <begin position="2"/>
        <end position="240"/>
    </location>
</feature>
<feature type="transmembrane region" description="Helical" evidence="6">
    <location>
        <begin position="434"/>
        <end position="451"/>
    </location>
</feature>
<dbReference type="Pfam" id="PF03105">
    <property type="entry name" value="SPX"/>
    <property type="match status" value="2"/>
</dbReference>
<name>D8MA32_BLAHO</name>
<evidence type="ECO:0000313" key="9">
    <source>
        <dbReference type="EMBL" id="CBK24921.2"/>
    </source>
</evidence>
<feature type="transmembrane region" description="Helical" evidence="6">
    <location>
        <begin position="471"/>
        <end position="493"/>
    </location>
</feature>
<feature type="domain" description="EXS" evidence="7">
    <location>
        <begin position="493"/>
        <end position="685"/>
    </location>
</feature>
<dbReference type="GO" id="GO:0005886">
    <property type="term" value="C:plasma membrane"/>
    <property type="evidence" value="ECO:0007669"/>
    <property type="project" value="TreeGrafter"/>
</dbReference>
<evidence type="ECO:0008006" key="11">
    <source>
        <dbReference type="Google" id="ProtNLM"/>
    </source>
</evidence>
<evidence type="ECO:0000256" key="2">
    <source>
        <dbReference type="ARBA" id="ARBA00009665"/>
    </source>
</evidence>
<evidence type="ECO:0000256" key="5">
    <source>
        <dbReference type="ARBA" id="ARBA00023136"/>
    </source>
</evidence>
<feature type="transmembrane region" description="Helical" evidence="6">
    <location>
        <begin position="534"/>
        <end position="556"/>
    </location>
</feature>
<comment type="subcellular location">
    <subcellularLocation>
        <location evidence="1">Membrane</location>
        <topology evidence="1">Multi-pass membrane protein</topology>
    </subcellularLocation>
</comment>
<dbReference type="GeneID" id="24922968"/>
<keyword evidence="3 6" id="KW-0812">Transmembrane</keyword>
<dbReference type="Proteomes" id="UP000008312">
    <property type="component" value="Unassembled WGS sequence"/>
</dbReference>
<accession>D8MA32</accession>
<evidence type="ECO:0000259" key="8">
    <source>
        <dbReference type="PROSITE" id="PS51382"/>
    </source>
</evidence>
<dbReference type="EMBL" id="FN668689">
    <property type="protein sequence ID" value="CBK24921.2"/>
    <property type="molecule type" value="Genomic_DNA"/>
</dbReference>
<evidence type="ECO:0000313" key="10">
    <source>
        <dbReference type="Proteomes" id="UP000008312"/>
    </source>
</evidence>
<dbReference type="FunCoup" id="D8MA32">
    <property type="interactions" value="15"/>
</dbReference>
<keyword evidence="5 6" id="KW-0472">Membrane</keyword>
<dbReference type="PROSITE" id="PS51380">
    <property type="entry name" value="EXS"/>
    <property type="match status" value="1"/>
</dbReference>
<proteinExistence type="inferred from homology"/>
<feature type="transmembrane region" description="Helical" evidence="6">
    <location>
        <begin position="374"/>
        <end position="395"/>
    </location>
</feature>
<feature type="transmembrane region" description="Helical" evidence="6">
    <location>
        <begin position="290"/>
        <end position="315"/>
    </location>
</feature>
<dbReference type="InterPro" id="IPR004342">
    <property type="entry name" value="EXS_C"/>
</dbReference>
<feature type="transmembrane region" description="Helical" evidence="6">
    <location>
        <begin position="603"/>
        <end position="621"/>
    </location>
</feature>
<dbReference type="PANTHER" id="PTHR10783">
    <property type="entry name" value="XENOTROPIC AND POLYTROPIC RETROVIRUS RECEPTOR 1-RELATED"/>
    <property type="match status" value="1"/>
</dbReference>
<dbReference type="OrthoDB" id="9970435at2759"/>
<reference evidence="9" key="1">
    <citation type="submission" date="2010-02" db="EMBL/GenBank/DDBJ databases">
        <title>Sequencing and annotation of the Blastocystis hominis genome.</title>
        <authorList>
            <person name="Wincker P."/>
        </authorList>
    </citation>
    <scope>NUCLEOTIDE SEQUENCE</scope>
    <source>
        <strain evidence="9">Singapore isolate B</strain>
    </source>
</reference>